<dbReference type="InterPro" id="IPR019206">
    <property type="entry name" value="DUF2085_TM"/>
</dbReference>
<evidence type="ECO:0000313" key="3">
    <source>
        <dbReference type="Proteomes" id="UP000295832"/>
    </source>
</evidence>
<keyword evidence="1" id="KW-1133">Transmembrane helix</keyword>
<evidence type="ECO:0000313" key="2">
    <source>
        <dbReference type="EMBL" id="TDX59311.1"/>
    </source>
</evidence>
<dbReference type="AlphaFoldDB" id="A0A4R8HQN8"/>
<dbReference type="Pfam" id="PF09858">
    <property type="entry name" value="DUF2085"/>
    <property type="match status" value="1"/>
</dbReference>
<sequence>MVEEKITFWYLFFSHHPYSELDRTLELNLFNKKVYLCARCTGQYLALFLFMLFQAKIDYSSIPFEIISILPLFATLDWLTQTLEIRRSNNYLRVITGGLFGVWLGIILCSIINFNFNLLIKLSIQSLIYFIIVLSILFFKRDKLNKYLKTYEKFIQKYEQQRYYEDLST</sequence>
<dbReference type="STRING" id="926561.GCA_000379025_00848"/>
<accession>A0A4R8HQN8</accession>
<dbReference type="RefSeq" id="WP_134114364.1">
    <property type="nucleotide sequence ID" value="NZ_SOEG01000001.1"/>
</dbReference>
<protein>
    <submittedName>
        <fullName evidence="2">Putative membrane protein</fullName>
    </submittedName>
</protein>
<keyword evidence="3" id="KW-1185">Reference proteome</keyword>
<dbReference type="Proteomes" id="UP000295832">
    <property type="component" value="Unassembled WGS sequence"/>
</dbReference>
<feature type="transmembrane region" description="Helical" evidence="1">
    <location>
        <begin position="122"/>
        <end position="139"/>
    </location>
</feature>
<organism evidence="2 3">
    <name type="scientific">Orenia marismortui</name>
    <dbReference type="NCBI Taxonomy" id="46469"/>
    <lineage>
        <taxon>Bacteria</taxon>
        <taxon>Bacillati</taxon>
        <taxon>Bacillota</taxon>
        <taxon>Clostridia</taxon>
        <taxon>Halanaerobiales</taxon>
        <taxon>Halobacteroidaceae</taxon>
        <taxon>Orenia</taxon>
    </lineage>
</organism>
<reference evidence="2 3" key="1">
    <citation type="submission" date="2019-03" db="EMBL/GenBank/DDBJ databases">
        <title>Subsurface microbial communities from deep shales in Ohio and West Virginia, USA.</title>
        <authorList>
            <person name="Wrighton K."/>
        </authorList>
    </citation>
    <scope>NUCLEOTIDE SEQUENCE [LARGE SCALE GENOMIC DNA]</scope>
    <source>
        <strain evidence="2 3">MSL 6dP</strain>
    </source>
</reference>
<keyword evidence="1" id="KW-0812">Transmembrane</keyword>
<dbReference type="EMBL" id="SOEG01000001">
    <property type="protein sequence ID" value="TDX59311.1"/>
    <property type="molecule type" value="Genomic_DNA"/>
</dbReference>
<evidence type="ECO:0000256" key="1">
    <source>
        <dbReference type="SAM" id="Phobius"/>
    </source>
</evidence>
<keyword evidence="1" id="KW-0472">Membrane</keyword>
<feature type="transmembrane region" description="Helical" evidence="1">
    <location>
        <begin position="91"/>
        <end position="116"/>
    </location>
</feature>
<proteinExistence type="predicted"/>
<gene>
    <name evidence="2" type="ORF">C7959_101199</name>
</gene>
<name>A0A4R8HQN8_9FIRM</name>
<comment type="caution">
    <text evidence="2">The sequence shown here is derived from an EMBL/GenBank/DDBJ whole genome shotgun (WGS) entry which is preliminary data.</text>
</comment>